<evidence type="ECO:0000313" key="2">
    <source>
        <dbReference type="Proteomes" id="UP001305414"/>
    </source>
</evidence>
<keyword evidence="2" id="KW-1185">Reference proteome</keyword>
<gene>
    <name evidence="1" type="ORF">RRF57_004313</name>
</gene>
<dbReference type="EMBL" id="JAWHQM010000009">
    <property type="protein sequence ID" value="KAK5628598.1"/>
    <property type="molecule type" value="Genomic_DNA"/>
</dbReference>
<accession>A0AAN7Z6C7</accession>
<proteinExistence type="predicted"/>
<protein>
    <submittedName>
        <fullName evidence="1">Uncharacterized protein</fullName>
    </submittedName>
</protein>
<evidence type="ECO:0000313" key="1">
    <source>
        <dbReference type="EMBL" id="KAK5628598.1"/>
    </source>
</evidence>
<comment type="caution">
    <text evidence="1">The sequence shown here is derived from an EMBL/GenBank/DDBJ whole genome shotgun (WGS) entry which is preliminary data.</text>
</comment>
<dbReference type="AlphaFoldDB" id="A0AAN7Z6C7"/>
<sequence>MAQQHMSSQIPDISGYHEAQFRTRNTYQVTTTSNLTLPPVTVLAIIQQLRRITMDSTIAIVGRLKEGLIKPCNRAGRPTCDENVLAPETESHMIM</sequence>
<organism evidence="1 2">
    <name type="scientific">Xylaria bambusicola</name>
    <dbReference type="NCBI Taxonomy" id="326684"/>
    <lineage>
        <taxon>Eukaryota</taxon>
        <taxon>Fungi</taxon>
        <taxon>Dikarya</taxon>
        <taxon>Ascomycota</taxon>
        <taxon>Pezizomycotina</taxon>
        <taxon>Sordariomycetes</taxon>
        <taxon>Xylariomycetidae</taxon>
        <taxon>Xylariales</taxon>
        <taxon>Xylariaceae</taxon>
        <taxon>Xylaria</taxon>
    </lineage>
</organism>
<reference evidence="1 2" key="1">
    <citation type="submission" date="2023-10" db="EMBL/GenBank/DDBJ databases">
        <title>Draft genome sequence of Xylaria bambusicola isolate GMP-LS, the root and basal stem rot pathogen of sugarcane in Indonesia.</title>
        <authorList>
            <person name="Selvaraj P."/>
            <person name="Muralishankar V."/>
            <person name="Muruganantham S."/>
            <person name="Sp S."/>
            <person name="Haryani S."/>
            <person name="Lau K.J.X."/>
            <person name="Naqvi N.I."/>
        </authorList>
    </citation>
    <scope>NUCLEOTIDE SEQUENCE [LARGE SCALE GENOMIC DNA]</scope>
    <source>
        <strain evidence="1">GMP-LS</strain>
    </source>
</reference>
<name>A0AAN7Z6C7_9PEZI</name>
<dbReference type="Proteomes" id="UP001305414">
    <property type="component" value="Unassembled WGS sequence"/>
</dbReference>